<keyword evidence="6" id="KW-1185">Reference proteome</keyword>
<dbReference type="Gene3D" id="3.40.50.720">
    <property type="entry name" value="NAD(P)-binding Rossmann-like Domain"/>
    <property type="match status" value="1"/>
</dbReference>
<reference evidence="5 6" key="1">
    <citation type="submission" date="2017-04" db="EMBL/GenBank/DDBJ databases">
        <authorList>
            <person name="Afonso C.L."/>
            <person name="Miller P.J."/>
            <person name="Scott M.A."/>
            <person name="Spackman E."/>
            <person name="Goraichik I."/>
            <person name="Dimitrov K.M."/>
            <person name="Suarez D.L."/>
            <person name="Swayne D.E."/>
        </authorList>
    </citation>
    <scope>NUCLEOTIDE SEQUENCE [LARGE SCALE GENOMIC DNA]</scope>
    <source>
        <strain evidence="5 6">CGMCC 1.10972</strain>
    </source>
</reference>
<evidence type="ECO:0000256" key="2">
    <source>
        <dbReference type="ARBA" id="ARBA00023002"/>
    </source>
</evidence>
<dbReference type="PRINTS" id="PR00080">
    <property type="entry name" value="SDRFAMILY"/>
</dbReference>
<dbReference type="InterPro" id="IPR057326">
    <property type="entry name" value="KR_dom"/>
</dbReference>
<dbReference type="PROSITE" id="PS00061">
    <property type="entry name" value="ADH_SHORT"/>
    <property type="match status" value="1"/>
</dbReference>
<evidence type="ECO:0000256" key="3">
    <source>
        <dbReference type="ARBA" id="ARBA00023027"/>
    </source>
</evidence>
<dbReference type="Pfam" id="PF13561">
    <property type="entry name" value="adh_short_C2"/>
    <property type="match status" value="1"/>
</dbReference>
<name>A0A1W2D1B4_9HYPH</name>
<accession>A0A1W2D1B4</accession>
<dbReference type="SMART" id="SM00822">
    <property type="entry name" value="PKS_KR"/>
    <property type="match status" value="1"/>
</dbReference>
<dbReference type="STRING" id="937218.SAMN06297251_11218"/>
<evidence type="ECO:0000259" key="4">
    <source>
        <dbReference type="SMART" id="SM00822"/>
    </source>
</evidence>
<dbReference type="SUPFAM" id="SSF51735">
    <property type="entry name" value="NAD(P)-binding Rossmann-fold domains"/>
    <property type="match status" value="1"/>
</dbReference>
<feature type="domain" description="Ketoreductase" evidence="4">
    <location>
        <begin position="4"/>
        <end position="184"/>
    </location>
</feature>
<evidence type="ECO:0000256" key="1">
    <source>
        <dbReference type="ARBA" id="ARBA00006484"/>
    </source>
</evidence>
<dbReference type="InterPro" id="IPR020904">
    <property type="entry name" value="Sc_DH/Rdtase_CS"/>
</dbReference>
<dbReference type="InterPro" id="IPR002347">
    <property type="entry name" value="SDR_fam"/>
</dbReference>
<dbReference type="FunFam" id="3.40.50.720:FF:000084">
    <property type="entry name" value="Short-chain dehydrogenase reductase"/>
    <property type="match status" value="1"/>
</dbReference>
<keyword evidence="2" id="KW-0560">Oxidoreductase</keyword>
<comment type="similarity">
    <text evidence="1">Belongs to the short-chain dehydrogenases/reductases (SDR) family.</text>
</comment>
<dbReference type="InterPro" id="IPR036291">
    <property type="entry name" value="NAD(P)-bd_dom_sf"/>
</dbReference>
<sequence>MNERLAVVTGGGSGIGLATVTRLLDDGWQVAALDRDAAALDRLAANNGGDGLTTHALDITDGAAVEALAASVAGKPLRALVNCAGLGANTSFMETSVEDFRRIYEVNVVAAFALAKHLVSLMETAGGGAIVNIASVSGIVGNYGRSAYGASKGALITLSKIMAVELAARKIRVNVVAPGPIETPLAQQYHTETTRRLWDQTVPMRRYGTPEEVAEAVRFFIDPNASSYVTGQILSVDGGFIAAGLTQAS</sequence>
<dbReference type="PANTHER" id="PTHR24321">
    <property type="entry name" value="DEHYDROGENASES, SHORT CHAIN"/>
    <property type="match status" value="1"/>
</dbReference>
<evidence type="ECO:0000313" key="5">
    <source>
        <dbReference type="EMBL" id="SMC90804.1"/>
    </source>
</evidence>
<gene>
    <name evidence="5" type="ORF">SAMN06297251_11218</name>
</gene>
<dbReference type="CDD" id="cd05233">
    <property type="entry name" value="SDR_c"/>
    <property type="match status" value="1"/>
</dbReference>
<organism evidence="5 6">
    <name type="scientific">Fulvimarina manganoxydans</name>
    <dbReference type="NCBI Taxonomy" id="937218"/>
    <lineage>
        <taxon>Bacteria</taxon>
        <taxon>Pseudomonadati</taxon>
        <taxon>Pseudomonadota</taxon>
        <taxon>Alphaproteobacteria</taxon>
        <taxon>Hyphomicrobiales</taxon>
        <taxon>Aurantimonadaceae</taxon>
        <taxon>Fulvimarina</taxon>
    </lineage>
</organism>
<keyword evidence="3" id="KW-0520">NAD</keyword>
<dbReference type="RefSeq" id="WP_244556949.1">
    <property type="nucleotide sequence ID" value="NZ_FWXR01000012.1"/>
</dbReference>
<dbReference type="Proteomes" id="UP000192656">
    <property type="component" value="Unassembled WGS sequence"/>
</dbReference>
<dbReference type="EMBL" id="FWXR01000012">
    <property type="protein sequence ID" value="SMC90804.1"/>
    <property type="molecule type" value="Genomic_DNA"/>
</dbReference>
<dbReference type="AlphaFoldDB" id="A0A1W2D1B4"/>
<protein>
    <submittedName>
        <fullName evidence="5">NAD(P)-dependent dehydrogenase, short-chain alcohol dehydrogenase family</fullName>
    </submittedName>
</protein>
<proteinExistence type="inferred from homology"/>
<dbReference type="PANTHER" id="PTHR24321:SF8">
    <property type="entry name" value="ESTRADIOL 17-BETA-DEHYDROGENASE 8-RELATED"/>
    <property type="match status" value="1"/>
</dbReference>
<dbReference type="PRINTS" id="PR00081">
    <property type="entry name" value="GDHRDH"/>
</dbReference>
<dbReference type="GO" id="GO:0016491">
    <property type="term" value="F:oxidoreductase activity"/>
    <property type="evidence" value="ECO:0007669"/>
    <property type="project" value="UniProtKB-KW"/>
</dbReference>
<evidence type="ECO:0000313" key="6">
    <source>
        <dbReference type="Proteomes" id="UP000192656"/>
    </source>
</evidence>